<dbReference type="InterPro" id="IPR050055">
    <property type="entry name" value="EF-Tu_GTPase"/>
</dbReference>
<dbReference type="AlphaFoldDB" id="A0A2A2HMY5"/>
<protein>
    <submittedName>
        <fullName evidence="1">Elongation factor Tu</fullName>
    </submittedName>
</protein>
<gene>
    <name evidence="1" type="ORF">ASJ81_12850</name>
</gene>
<dbReference type="EMBL" id="LMVP01000547">
    <property type="protein sequence ID" value="PAV10698.1"/>
    <property type="molecule type" value="Genomic_DNA"/>
</dbReference>
<keyword evidence="1" id="KW-0648">Protein biosynthesis</keyword>
<sequence>MTNVAIIGTEKSGRTSLAANLGKKGTSSDITMYNNDKESRKMVFVDPQGYPKALKSLVTALNISDMAVLCVPPDGLDRNNPTSVHTGECIVVLDLLGFKHGIIALTKSDSTHMYAIDELKNKIKLMTAGTSLQDWECISMNTNKGAKNPFEGVEDLKAKISEISEKIEAEQAELNSLPARVFIDHAFNVTGKGCVVLGVVKQGISKDKDKTKIFPIDKDIEIRSIQSHDVDIDSAPTGTRVGMRLKNVQAKDIERGFIISDKEIVTIDYTLECNISKFTRAIETSSVLHLFVGLQSEPVRVEKILVGGQEVQEAKPGSTCVLELSGNKKVAYSKDDRFLLANLDLSQRFAGYGFTK</sequence>
<dbReference type="PANTHER" id="PTHR43721">
    <property type="entry name" value="ELONGATION FACTOR TU-RELATED"/>
    <property type="match status" value="1"/>
</dbReference>
<dbReference type="SUPFAM" id="SSF50447">
    <property type="entry name" value="Translation proteins"/>
    <property type="match status" value="1"/>
</dbReference>
<accession>A0A2A2HMY5</accession>
<dbReference type="Gene3D" id="2.40.30.10">
    <property type="entry name" value="Translation factors"/>
    <property type="match status" value="2"/>
</dbReference>
<keyword evidence="1" id="KW-0251">Elongation factor</keyword>
<dbReference type="CDD" id="cd04094">
    <property type="entry name" value="eSelB_III"/>
    <property type="match status" value="1"/>
</dbReference>
<dbReference type="Gene3D" id="3.40.50.300">
    <property type="entry name" value="P-loop containing nucleotide triphosphate hydrolases"/>
    <property type="match status" value="1"/>
</dbReference>
<evidence type="ECO:0000313" key="1">
    <source>
        <dbReference type="EMBL" id="PAV10698.1"/>
    </source>
</evidence>
<dbReference type="PANTHER" id="PTHR43721:SF11">
    <property type="entry name" value="SELENOCYSTEINE-SPECIFIC ELONGATION FACTOR"/>
    <property type="match status" value="1"/>
</dbReference>
<dbReference type="GO" id="GO:0001514">
    <property type="term" value="P:selenocysteine incorporation"/>
    <property type="evidence" value="ECO:0007669"/>
    <property type="project" value="TreeGrafter"/>
</dbReference>
<reference evidence="1 2" key="1">
    <citation type="journal article" date="2017" name="BMC Genomics">
        <title>Genomic analysis of methanogenic archaea reveals a shift towards energy conservation.</title>
        <authorList>
            <person name="Gilmore S.P."/>
            <person name="Henske J.K."/>
            <person name="Sexton J.A."/>
            <person name="Solomon K.V."/>
            <person name="Seppala S."/>
            <person name="Yoo J.I."/>
            <person name="Huyett L.M."/>
            <person name="Pressman A."/>
            <person name="Cogan J.Z."/>
            <person name="Kivenson V."/>
            <person name="Peng X."/>
            <person name="Tan Y."/>
            <person name="Valentine D.L."/>
            <person name="O'Malley M.A."/>
        </authorList>
    </citation>
    <scope>NUCLEOTIDE SEQUENCE [LARGE SCALE GENOMIC DNA]</scope>
    <source>
        <strain evidence="1 2">MC-15</strain>
    </source>
</reference>
<dbReference type="RefSeq" id="WP_095646060.1">
    <property type="nucleotide sequence ID" value="NZ_LMVP01000547.1"/>
</dbReference>
<dbReference type="Proteomes" id="UP000218164">
    <property type="component" value="Unassembled WGS sequence"/>
</dbReference>
<name>A0A2A2HMY5_9EURY</name>
<dbReference type="GO" id="GO:0003746">
    <property type="term" value="F:translation elongation factor activity"/>
    <property type="evidence" value="ECO:0007669"/>
    <property type="project" value="UniProtKB-KW"/>
</dbReference>
<dbReference type="InterPro" id="IPR009000">
    <property type="entry name" value="Transl_B-barrel_sf"/>
</dbReference>
<comment type="caution">
    <text evidence="1">The sequence shown here is derived from an EMBL/GenBank/DDBJ whole genome shotgun (WGS) entry which is preliminary data.</text>
</comment>
<dbReference type="CDD" id="cd03696">
    <property type="entry name" value="SelB_II"/>
    <property type="match status" value="1"/>
</dbReference>
<organism evidence="1 2">
    <name type="scientific">Methanosarcina spelaei</name>
    <dbReference type="NCBI Taxonomy" id="1036679"/>
    <lineage>
        <taxon>Archaea</taxon>
        <taxon>Methanobacteriati</taxon>
        <taxon>Methanobacteriota</taxon>
        <taxon>Stenosarchaea group</taxon>
        <taxon>Methanomicrobia</taxon>
        <taxon>Methanosarcinales</taxon>
        <taxon>Methanosarcinaceae</taxon>
        <taxon>Methanosarcina</taxon>
    </lineage>
</organism>
<keyword evidence="2" id="KW-1185">Reference proteome</keyword>
<dbReference type="SUPFAM" id="SSF52540">
    <property type="entry name" value="P-loop containing nucleoside triphosphate hydrolases"/>
    <property type="match status" value="1"/>
</dbReference>
<proteinExistence type="predicted"/>
<dbReference type="OrthoDB" id="30874at2157"/>
<evidence type="ECO:0000313" key="2">
    <source>
        <dbReference type="Proteomes" id="UP000218164"/>
    </source>
</evidence>
<dbReference type="InterPro" id="IPR027417">
    <property type="entry name" value="P-loop_NTPase"/>
</dbReference>